<reference evidence="3" key="1">
    <citation type="journal article" date="2018" name="PLoS Negl. Trop. Dis.">
        <title>An insight into the salivary gland and fat body transcriptome of Panstrongylus lignarius (Hemiptera: Heteroptera), the main vector of Chagas disease in Peru.</title>
        <authorList>
            <person name="Nevoa J.C."/>
            <person name="Mendes M.T."/>
            <person name="da Silva M.V."/>
            <person name="Soares S.C."/>
            <person name="Oliveira C.J.F."/>
            <person name="Ribeiro J.M.C."/>
        </authorList>
    </citation>
    <scope>NUCLEOTIDE SEQUENCE</scope>
</reference>
<protein>
    <submittedName>
        <fullName evidence="3">Putative secreted protein</fullName>
    </submittedName>
</protein>
<evidence type="ECO:0000256" key="1">
    <source>
        <dbReference type="SAM" id="Coils"/>
    </source>
</evidence>
<name>A0A224XXH1_9HEMI</name>
<organism evidence="3">
    <name type="scientific">Panstrongylus lignarius</name>
    <dbReference type="NCBI Taxonomy" id="156445"/>
    <lineage>
        <taxon>Eukaryota</taxon>
        <taxon>Metazoa</taxon>
        <taxon>Ecdysozoa</taxon>
        <taxon>Arthropoda</taxon>
        <taxon>Hexapoda</taxon>
        <taxon>Insecta</taxon>
        <taxon>Pterygota</taxon>
        <taxon>Neoptera</taxon>
        <taxon>Paraneoptera</taxon>
        <taxon>Hemiptera</taxon>
        <taxon>Heteroptera</taxon>
        <taxon>Panheteroptera</taxon>
        <taxon>Cimicomorpha</taxon>
        <taxon>Reduviidae</taxon>
        <taxon>Triatominae</taxon>
        <taxon>Panstrongylus</taxon>
    </lineage>
</organism>
<evidence type="ECO:0000256" key="2">
    <source>
        <dbReference type="SAM" id="SignalP"/>
    </source>
</evidence>
<feature type="coiled-coil region" evidence="1">
    <location>
        <begin position="16"/>
        <end position="43"/>
    </location>
</feature>
<sequence>MLKHISILLALLFGLCEAQQQDLNKIKVELEDLDTKLLDASRSIGIIGAHKIGDIVQQIKNKCSNDIYENAQVISETFFKYLQEINGEIAEELITVGNVLKILENKNIDQQVAEEIVKDFAQYKKNIVDGLMKSKEFIDLQYGELNRMLKTCSASKPANKTVPQTGGTANIPHAPVTLIMVAALIAIKLVFH</sequence>
<dbReference type="EMBL" id="GFTR01003194">
    <property type="protein sequence ID" value="JAW13232.1"/>
    <property type="molecule type" value="Transcribed_RNA"/>
</dbReference>
<feature type="signal peptide" evidence="2">
    <location>
        <begin position="1"/>
        <end position="18"/>
    </location>
</feature>
<feature type="chain" id="PRO_5012578563" evidence="2">
    <location>
        <begin position="19"/>
        <end position="192"/>
    </location>
</feature>
<proteinExistence type="predicted"/>
<dbReference type="AlphaFoldDB" id="A0A224XXH1"/>
<keyword evidence="1" id="KW-0175">Coiled coil</keyword>
<keyword evidence="2" id="KW-0732">Signal</keyword>
<accession>A0A224XXH1</accession>
<evidence type="ECO:0000313" key="3">
    <source>
        <dbReference type="EMBL" id="JAW13232.1"/>
    </source>
</evidence>